<dbReference type="PANTHER" id="PTHR10900">
    <property type="entry name" value="PERIOSTIN-RELATED"/>
    <property type="match status" value="1"/>
</dbReference>
<evidence type="ECO:0000256" key="1">
    <source>
        <dbReference type="SAM" id="SignalP"/>
    </source>
</evidence>
<dbReference type="AlphaFoldDB" id="A0A6A5ZLI8"/>
<dbReference type="EMBL" id="ML977314">
    <property type="protein sequence ID" value="KAF2120026.1"/>
    <property type="molecule type" value="Genomic_DNA"/>
</dbReference>
<evidence type="ECO:0000313" key="4">
    <source>
        <dbReference type="Proteomes" id="UP000799770"/>
    </source>
</evidence>
<dbReference type="GO" id="GO:0000329">
    <property type="term" value="C:fungal-type vacuole membrane"/>
    <property type="evidence" value="ECO:0007669"/>
    <property type="project" value="TreeGrafter"/>
</dbReference>
<dbReference type="Proteomes" id="UP000799770">
    <property type="component" value="Unassembled WGS sequence"/>
</dbReference>
<sequence length="419" mass="43883">MRPSLWSFMVMASSCLAQGDLAALLASQDDLSTLLELVGLVDGLADTLSSASNITIVAPTNQAFANVPRDIPEGQAVELRNDTIAISALLANHVFKGIYPSNVITNIPTFAQTLVNGSYVSAQQPFSNFTGGAYNGLVKNGDDVCILSGELTISTVTEADIKLGEGITIHKIDTVMSFGAPLQLFTYRSGYLAMNAALEAAQLNVDFGLTGAGIPGLNISDYTIFVPTDAAFESIGSVLESADLETLQEVLKYHIIPNNVIFSPSLGNVTVPSLQGNNLTITVLPDGSAWVNDARITYPNTILFNGVVHVIDSVLAPGDFDRTSLEPSAPASERLAFPNASFVSALPFSSVAFAGDLMTYTTTPVLLQTVAAVPTPLSEANASATTTTSSLPQFTGACSGLFPSRVVALSIAVFAAFLM</sequence>
<organism evidence="3 4">
    <name type="scientific">Lophiotrema nucula</name>
    <dbReference type="NCBI Taxonomy" id="690887"/>
    <lineage>
        <taxon>Eukaryota</taxon>
        <taxon>Fungi</taxon>
        <taxon>Dikarya</taxon>
        <taxon>Ascomycota</taxon>
        <taxon>Pezizomycotina</taxon>
        <taxon>Dothideomycetes</taxon>
        <taxon>Pleosporomycetidae</taxon>
        <taxon>Pleosporales</taxon>
        <taxon>Lophiotremataceae</taxon>
        <taxon>Lophiotrema</taxon>
    </lineage>
</organism>
<dbReference type="GO" id="GO:0016236">
    <property type="term" value="P:macroautophagy"/>
    <property type="evidence" value="ECO:0007669"/>
    <property type="project" value="TreeGrafter"/>
</dbReference>
<accession>A0A6A5ZLI8</accession>
<dbReference type="Pfam" id="PF02469">
    <property type="entry name" value="Fasciclin"/>
    <property type="match status" value="2"/>
</dbReference>
<dbReference type="SMART" id="SM00554">
    <property type="entry name" value="FAS1"/>
    <property type="match status" value="2"/>
</dbReference>
<evidence type="ECO:0000313" key="3">
    <source>
        <dbReference type="EMBL" id="KAF2120026.1"/>
    </source>
</evidence>
<dbReference type="InterPro" id="IPR036378">
    <property type="entry name" value="FAS1_dom_sf"/>
</dbReference>
<dbReference type="FunFam" id="2.30.180.10:FF:000064">
    <property type="entry name" value="Uncharacterized protein"/>
    <property type="match status" value="1"/>
</dbReference>
<keyword evidence="1" id="KW-0732">Signal</keyword>
<keyword evidence="4" id="KW-1185">Reference proteome</keyword>
<name>A0A6A5ZLI8_9PLEO</name>
<dbReference type="PANTHER" id="PTHR10900:SF77">
    <property type="entry name" value="FI19380P1"/>
    <property type="match status" value="1"/>
</dbReference>
<dbReference type="PROSITE" id="PS50213">
    <property type="entry name" value="FAS1"/>
    <property type="match status" value="2"/>
</dbReference>
<feature type="domain" description="FAS1" evidence="2">
    <location>
        <begin position="18"/>
        <end position="176"/>
    </location>
</feature>
<dbReference type="PROSITE" id="PS51257">
    <property type="entry name" value="PROKAR_LIPOPROTEIN"/>
    <property type="match status" value="1"/>
</dbReference>
<feature type="chain" id="PRO_5025505102" evidence="1">
    <location>
        <begin position="18"/>
        <end position="419"/>
    </location>
</feature>
<dbReference type="SUPFAM" id="SSF82153">
    <property type="entry name" value="FAS1 domain"/>
    <property type="match status" value="2"/>
</dbReference>
<dbReference type="Gene3D" id="2.30.180.10">
    <property type="entry name" value="FAS1 domain"/>
    <property type="match status" value="2"/>
</dbReference>
<proteinExistence type="predicted"/>
<dbReference type="InterPro" id="IPR050904">
    <property type="entry name" value="Adhesion/Biosynth-related"/>
</dbReference>
<feature type="signal peptide" evidence="1">
    <location>
        <begin position="1"/>
        <end position="17"/>
    </location>
</feature>
<dbReference type="OrthoDB" id="286301at2759"/>
<dbReference type="InterPro" id="IPR000782">
    <property type="entry name" value="FAS1_domain"/>
</dbReference>
<feature type="domain" description="FAS1" evidence="2">
    <location>
        <begin position="178"/>
        <end position="315"/>
    </location>
</feature>
<gene>
    <name evidence="3" type="ORF">BDV96DRAFT_486138</name>
</gene>
<protein>
    <submittedName>
        <fullName evidence="3">FAS1 domain-containing protein</fullName>
    </submittedName>
</protein>
<reference evidence="3" key="1">
    <citation type="journal article" date="2020" name="Stud. Mycol.">
        <title>101 Dothideomycetes genomes: a test case for predicting lifestyles and emergence of pathogens.</title>
        <authorList>
            <person name="Haridas S."/>
            <person name="Albert R."/>
            <person name="Binder M."/>
            <person name="Bloem J."/>
            <person name="Labutti K."/>
            <person name="Salamov A."/>
            <person name="Andreopoulos B."/>
            <person name="Baker S."/>
            <person name="Barry K."/>
            <person name="Bills G."/>
            <person name="Bluhm B."/>
            <person name="Cannon C."/>
            <person name="Castanera R."/>
            <person name="Culley D."/>
            <person name="Daum C."/>
            <person name="Ezra D."/>
            <person name="Gonzalez J."/>
            <person name="Henrissat B."/>
            <person name="Kuo A."/>
            <person name="Liang C."/>
            <person name="Lipzen A."/>
            <person name="Lutzoni F."/>
            <person name="Magnuson J."/>
            <person name="Mondo S."/>
            <person name="Nolan M."/>
            <person name="Ohm R."/>
            <person name="Pangilinan J."/>
            <person name="Park H.-J."/>
            <person name="Ramirez L."/>
            <person name="Alfaro M."/>
            <person name="Sun H."/>
            <person name="Tritt A."/>
            <person name="Yoshinaga Y."/>
            <person name="Zwiers L.-H."/>
            <person name="Turgeon B."/>
            <person name="Goodwin S."/>
            <person name="Spatafora J."/>
            <person name="Crous P."/>
            <person name="Grigoriev I."/>
        </authorList>
    </citation>
    <scope>NUCLEOTIDE SEQUENCE</scope>
    <source>
        <strain evidence="3">CBS 627.86</strain>
    </source>
</reference>
<evidence type="ECO:0000259" key="2">
    <source>
        <dbReference type="PROSITE" id="PS50213"/>
    </source>
</evidence>